<evidence type="ECO:0000256" key="1">
    <source>
        <dbReference type="SAM" id="Phobius"/>
    </source>
</evidence>
<evidence type="ECO:0000313" key="3">
    <source>
        <dbReference type="Proteomes" id="UP000268014"/>
    </source>
</evidence>
<keyword evidence="3" id="KW-1185">Reference proteome</keyword>
<dbReference type="Proteomes" id="UP000268014">
    <property type="component" value="Unassembled WGS sequence"/>
</dbReference>
<dbReference type="AlphaFoldDB" id="A0A0N4X715"/>
<keyword evidence="1" id="KW-0812">Transmembrane</keyword>
<proteinExistence type="predicted"/>
<dbReference type="WBParaSite" id="HPLM_0002015701-mRNA-1">
    <property type="protein sequence ID" value="HPLM_0002015701-mRNA-1"/>
    <property type="gene ID" value="HPLM_0002015701"/>
</dbReference>
<protein>
    <submittedName>
        <fullName evidence="2 4">Uncharacterized protein</fullName>
    </submittedName>
</protein>
<sequence length="152" mass="17724">MMTSARNWLVIHQAETQSVPGQEFIEKLLSRSMCIGTVRDAHCTATAMTNRTCGLRHYRPHPRQLRLRALLLEYLDNKLWESEDGILSTPPFYPMMYRSKFQFFLLRRRRSQENVAMAIKGFYVTEQPLGILGGWILFVTIALRMFSILDPL</sequence>
<keyword evidence="1" id="KW-0472">Membrane</keyword>
<reference evidence="4" key="1">
    <citation type="submission" date="2017-02" db="UniProtKB">
        <authorList>
            <consortium name="WormBaseParasite"/>
        </authorList>
    </citation>
    <scope>IDENTIFICATION</scope>
</reference>
<evidence type="ECO:0000313" key="2">
    <source>
        <dbReference type="EMBL" id="VDO81772.1"/>
    </source>
</evidence>
<name>A0A0N4X715_HAEPC</name>
<dbReference type="EMBL" id="UZAF01021903">
    <property type="protein sequence ID" value="VDO81772.1"/>
    <property type="molecule type" value="Genomic_DNA"/>
</dbReference>
<reference evidence="2 3" key="2">
    <citation type="submission" date="2018-11" db="EMBL/GenBank/DDBJ databases">
        <authorList>
            <consortium name="Pathogen Informatics"/>
        </authorList>
    </citation>
    <scope>NUCLEOTIDE SEQUENCE [LARGE SCALE GENOMIC DNA]</scope>
    <source>
        <strain evidence="2 3">MHpl1</strain>
    </source>
</reference>
<feature type="transmembrane region" description="Helical" evidence="1">
    <location>
        <begin position="129"/>
        <end position="149"/>
    </location>
</feature>
<keyword evidence="1" id="KW-1133">Transmembrane helix</keyword>
<organism evidence="4">
    <name type="scientific">Haemonchus placei</name>
    <name type="common">Barber's pole worm</name>
    <dbReference type="NCBI Taxonomy" id="6290"/>
    <lineage>
        <taxon>Eukaryota</taxon>
        <taxon>Metazoa</taxon>
        <taxon>Ecdysozoa</taxon>
        <taxon>Nematoda</taxon>
        <taxon>Chromadorea</taxon>
        <taxon>Rhabditida</taxon>
        <taxon>Rhabditina</taxon>
        <taxon>Rhabditomorpha</taxon>
        <taxon>Strongyloidea</taxon>
        <taxon>Trichostrongylidae</taxon>
        <taxon>Haemonchus</taxon>
    </lineage>
</organism>
<accession>A0A0N4X715</accession>
<gene>
    <name evidence="2" type="ORF">HPLM_LOCUS20149</name>
</gene>
<evidence type="ECO:0000313" key="4">
    <source>
        <dbReference type="WBParaSite" id="HPLM_0002015701-mRNA-1"/>
    </source>
</evidence>